<organism evidence="8 9">
    <name type="scientific">Myxococcus virescens</name>
    <dbReference type="NCBI Taxonomy" id="83456"/>
    <lineage>
        <taxon>Bacteria</taxon>
        <taxon>Pseudomonadati</taxon>
        <taxon>Myxococcota</taxon>
        <taxon>Myxococcia</taxon>
        <taxon>Myxococcales</taxon>
        <taxon>Cystobacterineae</taxon>
        <taxon>Myxococcaceae</taxon>
        <taxon>Myxococcus</taxon>
    </lineage>
</organism>
<evidence type="ECO:0000256" key="4">
    <source>
        <dbReference type="ARBA" id="ARBA00022840"/>
    </source>
</evidence>
<dbReference type="Gene3D" id="2.40.50.140">
    <property type="entry name" value="Nucleic acid-binding proteins"/>
    <property type="match status" value="1"/>
</dbReference>
<evidence type="ECO:0000313" key="9">
    <source>
        <dbReference type="Proteomes" id="UP000198717"/>
    </source>
</evidence>
<dbReference type="InterPro" id="IPR003439">
    <property type="entry name" value="ABC_transporter-like_ATP-bd"/>
</dbReference>
<dbReference type="SUPFAM" id="SSF52540">
    <property type="entry name" value="P-loop containing nucleoside triphosphate hydrolases"/>
    <property type="match status" value="1"/>
</dbReference>
<dbReference type="PANTHER" id="PTHR43875">
    <property type="entry name" value="MALTODEXTRIN IMPORT ATP-BINDING PROTEIN MSMX"/>
    <property type="match status" value="1"/>
</dbReference>
<dbReference type="Pfam" id="PF00005">
    <property type="entry name" value="ABC_tran"/>
    <property type="match status" value="1"/>
</dbReference>
<accession>A0ABY0N575</accession>
<evidence type="ECO:0000256" key="5">
    <source>
        <dbReference type="ARBA" id="ARBA00022967"/>
    </source>
</evidence>
<name>A0ABY0N575_9BACT</name>
<dbReference type="InterPro" id="IPR017871">
    <property type="entry name" value="ABC_transporter-like_CS"/>
</dbReference>
<dbReference type="InterPro" id="IPR047641">
    <property type="entry name" value="ABC_transpr_MalK/UgpC-like"/>
</dbReference>
<comment type="caution">
    <text evidence="8">The sequence shown here is derived from an EMBL/GenBank/DDBJ whole genome shotgun (WGS) entry which is preliminary data.</text>
</comment>
<dbReference type="SUPFAM" id="SSF50331">
    <property type="entry name" value="MOP-like"/>
    <property type="match status" value="1"/>
</dbReference>
<keyword evidence="9" id="KW-1185">Reference proteome</keyword>
<dbReference type="CDD" id="cd03301">
    <property type="entry name" value="ABC_MalK_N"/>
    <property type="match status" value="1"/>
</dbReference>
<evidence type="ECO:0000256" key="1">
    <source>
        <dbReference type="ARBA" id="ARBA00022448"/>
    </source>
</evidence>
<sequence length="362" mass="39507">MLRGPWVRRNDTWGVQRPGAREARRLATVSLEDVRKVYRGGVVAVKGVSLDIADGEFISLVGPSGCGKSTTLNLIAGLEEMSGGTLRIDGAVVNDMSPRERDIAMVFQSYALYPHLDVVRNLAFPLKVAGMAKADIDARVREVASLLGLEGLLSRKPKELSGGQRQRVALGRALVRRPKVFLFDEPLSNLDAALRTQMRGEIKKLHEQLKATFVYVTHDQSEAMTLSDRVVVMNQGEVQQVAPPRELYDAPANLFVAGFFGAPRINLVKPRTLGLPDADVVLGLRPEHLEVGQGTPPPGALEGRVYLVELMGAESWVTVDVAGERMVARAAGDFRVPTGAPVWLRYDAAKPRRFDAKSGRAL</sequence>
<evidence type="ECO:0000256" key="6">
    <source>
        <dbReference type="ARBA" id="ARBA00023136"/>
    </source>
</evidence>
<keyword evidence="3" id="KW-0547">Nucleotide-binding</keyword>
<dbReference type="EMBL" id="FNAJ01000015">
    <property type="protein sequence ID" value="SDE95452.1"/>
    <property type="molecule type" value="Genomic_DNA"/>
</dbReference>
<dbReference type="InterPro" id="IPR013611">
    <property type="entry name" value="Transp-assoc_OB_typ2"/>
</dbReference>
<keyword evidence="4 8" id="KW-0067">ATP-binding</keyword>
<dbReference type="PANTHER" id="PTHR43875:SF15">
    <property type="entry name" value="TREHALOSE IMPORT ATP-BINDING PROTEIN SUGC"/>
    <property type="match status" value="1"/>
</dbReference>
<dbReference type="PROSITE" id="PS00211">
    <property type="entry name" value="ABC_TRANSPORTER_1"/>
    <property type="match status" value="1"/>
</dbReference>
<dbReference type="GO" id="GO:0005524">
    <property type="term" value="F:ATP binding"/>
    <property type="evidence" value="ECO:0007669"/>
    <property type="project" value="UniProtKB-KW"/>
</dbReference>
<dbReference type="SMART" id="SM00382">
    <property type="entry name" value="AAA"/>
    <property type="match status" value="1"/>
</dbReference>
<dbReference type="Gene3D" id="2.40.50.100">
    <property type="match status" value="2"/>
</dbReference>
<dbReference type="InterPro" id="IPR012340">
    <property type="entry name" value="NA-bd_OB-fold"/>
</dbReference>
<keyword evidence="6" id="KW-0472">Membrane</keyword>
<feature type="domain" description="ABC transporter" evidence="7">
    <location>
        <begin position="29"/>
        <end position="260"/>
    </location>
</feature>
<dbReference type="Proteomes" id="UP000198717">
    <property type="component" value="Unassembled WGS sequence"/>
</dbReference>
<protein>
    <submittedName>
        <fullName evidence="8">Carbohydrate ABC transporter ATP-binding protein, CUT1 family</fullName>
    </submittedName>
</protein>
<proteinExistence type="predicted"/>
<gene>
    <name evidence="8" type="ORF">SAMN04488504_115148</name>
</gene>
<evidence type="ECO:0000259" key="7">
    <source>
        <dbReference type="PROSITE" id="PS50893"/>
    </source>
</evidence>
<dbReference type="Gene3D" id="3.40.50.300">
    <property type="entry name" value="P-loop containing nucleotide triphosphate hydrolases"/>
    <property type="match status" value="1"/>
</dbReference>
<keyword evidence="2" id="KW-1003">Cell membrane</keyword>
<keyword evidence="1" id="KW-0813">Transport</keyword>
<dbReference type="Pfam" id="PF08402">
    <property type="entry name" value="TOBE_2"/>
    <property type="match status" value="1"/>
</dbReference>
<evidence type="ECO:0000256" key="2">
    <source>
        <dbReference type="ARBA" id="ARBA00022475"/>
    </source>
</evidence>
<evidence type="ECO:0000256" key="3">
    <source>
        <dbReference type="ARBA" id="ARBA00022741"/>
    </source>
</evidence>
<dbReference type="InterPro" id="IPR003593">
    <property type="entry name" value="AAA+_ATPase"/>
</dbReference>
<evidence type="ECO:0000313" key="8">
    <source>
        <dbReference type="EMBL" id="SDE95452.1"/>
    </source>
</evidence>
<dbReference type="InterPro" id="IPR008995">
    <property type="entry name" value="Mo/tungstate-bd_C_term_dom"/>
</dbReference>
<keyword evidence="5" id="KW-1278">Translocase</keyword>
<dbReference type="InterPro" id="IPR015855">
    <property type="entry name" value="ABC_transpr_MalK-like"/>
</dbReference>
<reference evidence="8 9" key="1">
    <citation type="submission" date="2016-10" db="EMBL/GenBank/DDBJ databases">
        <authorList>
            <person name="Varghese N."/>
            <person name="Submissions S."/>
        </authorList>
    </citation>
    <scope>NUCLEOTIDE SEQUENCE [LARGE SCALE GENOMIC DNA]</scope>
    <source>
        <strain evidence="8 9">DSM 2260</strain>
    </source>
</reference>
<dbReference type="InterPro" id="IPR027417">
    <property type="entry name" value="P-loop_NTPase"/>
</dbReference>
<dbReference type="PROSITE" id="PS50893">
    <property type="entry name" value="ABC_TRANSPORTER_2"/>
    <property type="match status" value="1"/>
</dbReference>